<dbReference type="EMBL" id="CP037421">
    <property type="protein sequence ID" value="QDT26992.1"/>
    <property type="molecule type" value="Genomic_DNA"/>
</dbReference>
<evidence type="ECO:0000313" key="3">
    <source>
        <dbReference type="Proteomes" id="UP000315647"/>
    </source>
</evidence>
<organism evidence="2 3">
    <name type="scientific">Gimesia panareensis</name>
    <dbReference type="NCBI Taxonomy" id="2527978"/>
    <lineage>
        <taxon>Bacteria</taxon>
        <taxon>Pseudomonadati</taxon>
        <taxon>Planctomycetota</taxon>
        <taxon>Planctomycetia</taxon>
        <taxon>Planctomycetales</taxon>
        <taxon>Planctomycetaceae</taxon>
        <taxon>Gimesia</taxon>
    </lineage>
</organism>
<feature type="region of interest" description="Disordered" evidence="1">
    <location>
        <begin position="22"/>
        <end position="57"/>
    </location>
</feature>
<feature type="compositionally biased region" description="Basic and acidic residues" evidence="1">
    <location>
        <begin position="39"/>
        <end position="50"/>
    </location>
</feature>
<evidence type="ECO:0008006" key="4">
    <source>
        <dbReference type="Google" id="ProtNLM"/>
    </source>
</evidence>
<name>A0A517Q5U7_9PLAN</name>
<proteinExistence type="predicted"/>
<dbReference type="PROSITE" id="PS51257">
    <property type="entry name" value="PROKAR_LIPOPROTEIN"/>
    <property type="match status" value="1"/>
</dbReference>
<sequence>MKNLKISGLLFAALIVAGCADKGSSDSAPPETAAPEPAAHSEESHAEAHSHGTGPNGGVVFDMGKYHAEFTVDHPKHECTILFLGADEKSPGPVAAKELTLSIKETKTAEGKVVPPMTVKMLPQDEADGKASKFVGTDPGIGNVADFAGTVLGEIDGKPSQGEFQE</sequence>
<dbReference type="Proteomes" id="UP000315647">
    <property type="component" value="Chromosome"/>
</dbReference>
<evidence type="ECO:0000313" key="2">
    <source>
        <dbReference type="EMBL" id="QDT26992.1"/>
    </source>
</evidence>
<evidence type="ECO:0000256" key="1">
    <source>
        <dbReference type="SAM" id="MobiDB-lite"/>
    </source>
</evidence>
<feature type="compositionally biased region" description="Low complexity" evidence="1">
    <location>
        <begin position="27"/>
        <end position="38"/>
    </location>
</feature>
<gene>
    <name evidence="2" type="ORF">Enr10x_23050</name>
</gene>
<accession>A0A517Q5U7</accession>
<protein>
    <recommendedName>
        <fullName evidence="4">Lipoprotein</fullName>
    </recommendedName>
</protein>
<dbReference type="AlphaFoldDB" id="A0A517Q5U7"/>
<reference evidence="2 3" key="1">
    <citation type="submission" date="2019-03" db="EMBL/GenBank/DDBJ databases">
        <title>Deep-cultivation of Planctomycetes and their phenomic and genomic characterization uncovers novel biology.</title>
        <authorList>
            <person name="Wiegand S."/>
            <person name="Jogler M."/>
            <person name="Boedeker C."/>
            <person name="Pinto D."/>
            <person name="Vollmers J."/>
            <person name="Rivas-Marin E."/>
            <person name="Kohn T."/>
            <person name="Peeters S.H."/>
            <person name="Heuer A."/>
            <person name="Rast P."/>
            <person name="Oberbeckmann S."/>
            <person name="Bunk B."/>
            <person name="Jeske O."/>
            <person name="Meyerdierks A."/>
            <person name="Storesund J.E."/>
            <person name="Kallscheuer N."/>
            <person name="Luecker S."/>
            <person name="Lage O.M."/>
            <person name="Pohl T."/>
            <person name="Merkel B.J."/>
            <person name="Hornburger P."/>
            <person name="Mueller R.-W."/>
            <person name="Bruemmer F."/>
            <person name="Labrenz M."/>
            <person name="Spormann A.M."/>
            <person name="Op den Camp H."/>
            <person name="Overmann J."/>
            <person name="Amann R."/>
            <person name="Jetten M.S.M."/>
            <person name="Mascher T."/>
            <person name="Medema M.H."/>
            <person name="Devos D.P."/>
            <person name="Kaster A.-K."/>
            <person name="Ovreas L."/>
            <person name="Rohde M."/>
            <person name="Galperin M.Y."/>
            <person name="Jogler C."/>
        </authorList>
    </citation>
    <scope>NUCLEOTIDE SEQUENCE [LARGE SCALE GENOMIC DNA]</scope>
    <source>
        <strain evidence="2 3">Enr10</strain>
    </source>
</reference>
<dbReference type="RefSeq" id="WP_145449079.1">
    <property type="nucleotide sequence ID" value="NZ_CP037421.1"/>
</dbReference>
<keyword evidence="3" id="KW-1185">Reference proteome</keyword>